<dbReference type="Proteomes" id="UP000311382">
    <property type="component" value="Unassembled WGS sequence"/>
</dbReference>
<evidence type="ECO:0000313" key="3">
    <source>
        <dbReference type="Proteomes" id="UP000311382"/>
    </source>
</evidence>
<feature type="compositionally biased region" description="Low complexity" evidence="1">
    <location>
        <begin position="175"/>
        <end position="203"/>
    </location>
</feature>
<feature type="compositionally biased region" description="Basic and acidic residues" evidence="1">
    <location>
        <begin position="699"/>
        <end position="709"/>
    </location>
</feature>
<feature type="compositionally biased region" description="Low complexity" evidence="1">
    <location>
        <begin position="413"/>
        <end position="422"/>
    </location>
</feature>
<reference evidence="2 3" key="1">
    <citation type="submission" date="2019-03" db="EMBL/GenBank/DDBJ databases">
        <title>Rhodosporidium diobovatum UCD-FST 08-225 genome sequencing, assembly, and annotation.</title>
        <authorList>
            <person name="Fakankun I.U."/>
            <person name="Fristensky B."/>
            <person name="Levin D.B."/>
        </authorList>
    </citation>
    <scope>NUCLEOTIDE SEQUENCE [LARGE SCALE GENOMIC DNA]</scope>
    <source>
        <strain evidence="2 3">UCD-FST 08-225</strain>
    </source>
</reference>
<protein>
    <submittedName>
        <fullName evidence="2">Mus7/MMS22 family-domain-containing protein</fullName>
    </submittedName>
</protein>
<feature type="compositionally biased region" description="Acidic residues" evidence="1">
    <location>
        <begin position="605"/>
        <end position="619"/>
    </location>
</feature>
<feature type="region of interest" description="Disordered" evidence="1">
    <location>
        <begin position="813"/>
        <end position="851"/>
    </location>
</feature>
<dbReference type="Pfam" id="PF09462">
    <property type="entry name" value="Mus7"/>
    <property type="match status" value="1"/>
</dbReference>
<feature type="compositionally biased region" description="Basic and acidic residues" evidence="1">
    <location>
        <begin position="1417"/>
        <end position="1427"/>
    </location>
</feature>
<feature type="compositionally biased region" description="Gly residues" evidence="1">
    <location>
        <begin position="749"/>
        <end position="758"/>
    </location>
</feature>
<name>A0A5C5G6E7_9BASI</name>
<feature type="compositionally biased region" description="Basic and acidic residues" evidence="1">
    <location>
        <begin position="266"/>
        <end position="286"/>
    </location>
</feature>
<feature type="compositionally biased region" description="Basic and acidic residues" evidence="1">
    <location>
        <begin position="1"/>
        <end position="12"/>
    </location>
</feature>
<feature type="region of interest" description="Disordered" evidence="1">
    <location>
        <begin position="1"/>
        <end position="236"/>
    </location>
</feature>
<organism evidence="2 3">
    <name type="scientific">Rhodotorula diobovata</name>
    <dbReference type="NCBI Taxonomy" id="5288"/>
    <lineage>
        <taxon>Eukaryota</taxon>
        <taxon>Fungi</taxon>
        <taxon>Dikarya</taxon>
        <taxon>Basidiomycota</taxon>
        <taxon>Pucciniomycotina</taxon>
        <taxon>Microbotryomycetes</taxon>
        <taxon>Sporidiobolales</taxon>
        <taxon>Sporidiobolaceae</taxon>
        <taxon>Rhodotorula</taxon>
    </lineage>
</organism>
<feature type="compositionally biased region" description="Basic residues" evidence="1">
    <location>
        <begin position="346"/>
        <end position="359"/>
    </location>
</feature>
<feature type="compositionally biased region" description="Polar residues" evidence="1">
    <location>
        <begin position="221"/>
        <end position="236"/>
    </location>
</feature>
<feature type="region of interest" description="Disordered" evidence="1">
    <location>
        <begin position="595"/>
        <end position="793"/>
    </location>
</feature>
<feature type="compositionally biased region" description="Basic residues" evidence="1">
    <location>
        <begin position="710"/>
        <end position="722"/>
    </location>
</feature>
<evidence type="ECO:0000256" key="1">
    <source>
        <dbReference type="SAM" id="MobiDB-lite"/>
    </source>
</evidence>
<dbReference type="GO" id="GO:0031297">
    <property type="term" value="P:replication fork processing"/>
    <property type="evidence" value="ECO:0007669"/>
    <property type="project" value="InterPro"/>
</dbReference>
<feature type="compositionally biased region" description="Basic and acidic residues" evidence="1">
    <location>
        <begin position="759"/>
        <end position="768"/>
    </location>
</feature>
<feature type="compositionally biased region" description="Low complexity" evidence="1">
    <location>
        <begin position="836"/>
        <end position="847"/>
    </location>
</feature>
<feature type="compositionally biased region" description="Basic and acidic residues" evidence="1">
    <location>
        <begin position="504"/>
        <end position="521"/>
    </location>
</feature>
<sequence>MDHHAPPLDPHPDPAVGSPAVPPSDPGDLEETRAALLGPRYWQRQLSTTAEPIPVGSEMLGNNSDDDDDEVRSPLASPPLPGSRSLSLSRAPTAPLPSSPLGPAAPSRSSPSASHSHSHSTQSSLPSPRKLVATRARSPVRLVSPVSSLTSDEVVDLVSRAHHQRPSRSRPESPPRSQSRSPTPRARATPRTASSLPAARSPSPLIPPDPDPAPAGRSLRQRTAAQLKPYSTEQQRYTVRLLRNGWEGAVVRGVPTGAEAEGLSADEVRRRKEVAERRERERRERLGGWLVEEGEEADEGEGGTSAGATPRAGGSEEDDGTDGTDLLEREARRKDRLRRDVDAALRGRKRKHSPHRHGLSRIDDPQYHDRAGEPTRRHSEGRGGGAATKKRLRAGHAGRSRGRAHPRSHRAESAPPSSSPAHSPHKARARPSSSSSSLKHRSGKRRGARGGSEPAREARRGVGVGVGERPRGMGPPRGSVRGWGGERGEERWEGELRALGSGSDKGEGDGEALERRERGTSEGESDAPSVSSSSVVMHVDDEEDDEDGPEDPTSSDARPAPRLEVRGKRRRALGAMMPAVFLKKAVADLELMKRERRARARGSGSDEDDELNSGDEEALERERERRERHRARVRTRAGGLEGDRNGHGAGGLGADVFTDESGSAPERSDDDDDAAEDEADAVASWLDSFAPRRGGGAAHADEDIVDRFLRRARRPPRSRANKRPATAAGQKKGASRGAVKDASASGAAAGRGAGGGGAADKHRREVLRDSGNYVAGYRPVDGPTAPTRQRPRQVALDTDEAVFAFVGLHDGARRAGPAEDDADEDLVTVSPRRRAAASSSRTGPSSAFDGIPAPLTAPAPPDGEVWASFGRFSHDFDLHRLPAGVRFTGGDSFVRNGYLFSLVDAAALPQGPGGFSADAFGCALLSSMTADELDPLVPTLCDGAYDALAASVRTGTDGDDAANPLVEIGSALRFLGHWVSTQVARVGSDALARLGTALTSHLDRLEIRLDAVAVPEAATKRFRLHRIVVSWHIVDLAARLHSVGGGGADSATRLQRLVVVLIRRLIQHGVDRTTRSLKAATEAGALVSDVTVEAWLALVSLALSHSDALSEGDLWQVVLDQTRATLAGTKAARGPAGGEVVSYTAMMLCAVSQFSPSGISTSKPRLAAHWPALLSTLETIQPAALALPDHTLSSTAVARRDRYLWTLFARCLVFVERWGWKVDIRDELLPRLFDLLNARRLADLTTEAAGDFPAFLQDLAEFGRDVALDPRGDTAFVIFVKLVVAAAGGLPSSTDAEKRRRGAQLTRLFLRLSPMVSSAWSRNSAELKSRGPSVLVNHYSLHLAFAALLPSAAPQRIEQAARLIAFSDVDDDARKTCIRAALYFALVARWHRLALAPVVDWLAGLASTLKSEYGAVERERRKDERLQRRGGGGGGAGSAATARGAPGKGDPLWTRAVMITMVLRSVQVIVRWKRPAGGAGASDDEHDFPDLALLHPAWTSQLLDSPLALDPMIGREAIRTVECFLDVRRAALPRASASTTAASGGGNGGESQDDFGMLDDLDFDDPALNAMLGIQGGGGGAPDSQQQREDELKAKDKAFAEVLRSTIAPAFFRLVSNIFVDQSGSGPTVVDRVSYAQTAVECWTRCLAVAVENRVADWRPYLQYGDQSWKRLSDPVGRRDIGLFLVIQILKHDPAVYSVFADDVLEILFESIVAKRLTSQHVLLEQLLNVEQHEHLGTVSPLLEGLPFARSTHTGRVEVEQLDLLDKRLQVLSSALLPSSFSCSRTAFPNLTASAPPLPVLFRNAARLVALSTPAQAGPGPLSTTQLLHRPPAHSRGAVSRGTVMNLLRSMLASMRDNLSAIHDEASRAQYASFVRLVLAALAGAGAGQGQAAGGARRGPFDEMALPDMRTLRSAVA</sequence>
<dbReference type="GO" id="GO:0005634">
    <property type="term" value="C:nucleus"/>
    <property type="evidence" value="ECO:0007669"/>
    <property type="project" value="InterPro"/>
</dbReference>
<feature type="compositionally biased region" description="Basic and acidic residues" evidence="1">
    <location>
        <begin position="360"/>
        <end position="381"/>
    </location>
</feature>
<accession>A0A5C5G6E7</accession>
<dbReference type="InterPro" id="IPR019021">
    <property type="entry name" value="Mms22"/>
</dbReference>
<feature type="region of interest" description="Disordered" evidence="1">
    <location>
        <begin position="1536"/>
        <end position="1556"/>
    </location>
</feature>
<feature type="compositionally biased region" description="Basic and acidic residues" evidence="1">
    <location>
        <begin position="326"/>
        <end position="345"/>
    </location>
</feature>
<feature type="compositionally biased region" description="Low complexity" evidence="1">
    <location>
        <begin position="137"/>
        <end position="149"/>
    </location>
</feature>
<feature type="compositionally biased region" description="Low complexity" evidence="1">
    <location>
        <begin position="82"/>
        <end position="93"/>
    </location>
</feature>
<evidence type="ECO:0000313" key="2">
    <source>
        <dbReference type="EMBL" id="TNY24129.1"/>
    </source>
</evidence>
<feature type="compositionally biased region" description="Basic and acidic residues" evidence="1">
    <location>
        <begin position="484"/>
        <end position="496"/>
    </location>
</feature>
<feature type="region of interest" description="Disordered" evidence="1">
    <location>
        <begin position="1417"/>
        <end position="1447"/>
    </location>
</feature>
<dbReference type="GO" id="GO:0000724">
    <property type="term" value="P:double-strand break repair via homologous recombination"/>
    <property type="evidence" value="ECO:0007669"/>
    <property type="project" value="TreeGrafter"/>
</dbReference>
<comment type="caution">
    <text evidence="2">The sequence shown here is derived from an EMBL/GenBank/DDBJ whole genome shotgun (WGS) entry which is preliminary data.</text>
</comment>
<dbReference type="PANTHER" id="PTHR28122">
    <property type="entry name" value="E3 UBIQUITIN-PROTEIN LIGASE SUBSTRATE RECEPTOR MMS22"/>
    <property type="match status" value="1"/>
</dbReference>
<feature type="region of interest" description="Disordered" evidence="1">
    <location>
        <begin position="248"/>
        <end position="577"/>
    </location>
</feature>
<feature type="compositionally biased region" description="Acidic residues" evidence="1">
    <location>
        <begin position="292"/>
        <end position="301"/>
    </location>
</feature>
<dbReference type="STRING" id="5288.A0A5C5G6E7"/>
<gene>
    <name evidence="2" type="ORF">DMC30DRAFT_371819</name>
</gene>
<dbReference type="EMBL" id="SOZI01000005">
    <property type="protein sequence ID" value="TNY24129.1"/>
    <property type="molecule type" value="Genomic_DNA"/>
</dbReference>
<proteinExistence type="predicted"/>
<keyword evidence="3" id="KW-1185">Reference proteome</keyword>
<feature type="compositionally biased region" description="Low complexity" evidence="1">
    <location>
        <begin position="526"/>
        <end position="537"/>
    </location>
</feature>
<dbReference type="PANTHER" id="PTHR28122:SF1">
    <property type="entry name" value="E3 UBIQUITIN-PROTEIN LIGASE SUBSTRATE RECEPTOR MMS22"/>
    <property type="match status" value="1"/>
</dbReference>
<feature type="compositionally biased region" description="Basic residues" evidence="1">
    <location>
        <begin position="438"/>
        <end position="448"/>
    </location>
</feature>
<dbReference type="OrthoDB" id="2386201at2759"/>
<feature type="compositionally biased region" description="Basic residues" evidence="1">
    <location>
        <begin position="388"/>
        <end position="408"/>
    </location>
</feature>
<feature type="compositionally biased region" description="Acidic residues" evidence="1">
    <location>
        <begin position="668"/>
        <end position="680"/>
    </location>
</feature>
<feature type="compositionally biased region" description="Acidic residues" evidence="1">
    <location>
        <begin position="540"/>
        <end position="550"/>
    </location>
</feature>
<feature type="compositionally biased region" description="Basic residues" evidence="1">
    <location>
        <begin position="626"/>
        <end position="635"/>
    </location>
</feature>
<feature type="compositionally biased region" description="Pro residues" evidence="1">
    <location>
        <begin position="204"/>
        <end position="213"/>
    </location>
</feature>
<feature type="compositionally biased region" description="Low complexity" evidence="1">
    <location>
        <begin position="101"/>
        <end position="129"/>
    </location>
</feature>
<dbReference type="GO" id="GO:0035361">
    <property type="term" value="C:Cul8-RING ubiquitin ligase complex"/>
    <property type="evidence" value="ECO:0007669"/>
    <property type="project" value="TreeGrafter"/>
</dbReference>